<accession>A0A4R3PRY3</accession>
<protein>
    <submittedName>
        <fullName evidence="2">Glycosyltransferase involved in cell wall biosynthesis</fullName>
    </submittedName>
</protein>
<evidence type="ECO:0000313" key="3">
    <source>
        <dbReference type="Proteomes" id="UP000294576"/>
    </source>
</evidence>
<evidence type="ECO:0000313" key="2">
    <source>
        <dbReference type="EMBL" id="TCU06825.1"/>
    </source>
</evidence>
<dbReference type="SUPFAM" id="SSF53448">
    <property type="entry name" value="Nucleotide-diphospho-sugar transferases"/>
    <property type="match status" value="1"/>
</dbReference>
<dbReference type="InterPro" id="IPR029044">
    <property type="entry name" value="Nucleotide-diphossugar_trans"/>
</dbReference>
<gene>
    <name evidence="2" type="ORF">EV132_13136</name>
</gene>
<dbReference type="InterPro" id="IPR001173">
    <property type="entry name" value="Glyco_trans_2-like"/>
</dbReference>
<dbReference type="AlphaFoldDB" id="A0A4R3PRY3"/>
<name>A0A4R3PRY3_RHISU</name>
<dbReference type="PANTHER" id="PTHR43685:SF2">
    <property type="entry name" value="GLYCOSYLTRANSFERASE 2-LIKE DOMAIN-CONTAINING PROTEIN"/>
    <property type="match status" value="1"/>
</dbReference>
<dbReference type="GO" id="GO:0016740">
    <property type="term" value="F:transferase activity"/>
    <property type="evidence" value="ECO:0007669"/>
    <property type="project" value="UniProtKB-KW"/>
</dbReference>
<dbReference type="RefSeq" id="WP_132568595.1">
    <property type="nucleotide sequence ID" value="NZ_SMBH01000031.1"/>
</dbReference>
<dbReference type="PANTHER" id="PTHR43685">
    <property type="entry name" value="GLYCOSYLTRANSFERASE"/>
    <property type="match status" value="1"/>
</dbReference>
<dbReference type="InterPro" id="IPR050834">
    <property type="entry name" value="Glycosyltransf_2"/>
</dbReference>
<reference evidence="2 3" key="1">
    <citation type="submission" date="2019-03" db="EMBL/GenBank/DDBJ databases">
        <title>Genomic Encyclopedia of Type Strains, Phase IV (KMG-V): Genome sequencing to study the core and pangenomes of soil and plant-associated prokaryotes.</title>
        <authorList>
            <person name="Whitman W."/>
        </authorList>
    </citation>
    <scope>NUCLEOTIDE SEQUENCE [LARGE SCALE GENOMIC DNA]</scope>
    <source>
        <strain evidence="2 3">Hc14</strain>
    </source>
</reference>
<comment type="caution">
    <text evidence="2">The sequence shown here is derived from an EMBL/GenBank/DDBJ whole genome shotgun (WGS) entry which is preliminary data.</text>
</comment>
<dbReference type="Proteomes" id="UP000294576">
    <property type="component" value="Unassembled WGS sequence"/>
</dbReference>
<sequence>MAPLVSVVIPIYNREHTISEAISSVLLQSIPNCEIIVVDDGSVDGGRQRVMSLDDTRIRYVYQPNSGANSARNRGIDLARGQYVALLDSDDRFLPGHLERSLAVLSKAPDVIVFARVVVDRGSGVKFLKPPRAPRHDEKICEYVMSDRGFIQTSTLVLATSTARRVRYLDWLKCGQDTDFAVRLSDAGFSFVMLEKPGAIWRDVADGTRISAASHPEHLLSWLDYVRPFVTDKALIGYRGWHIARALALGHQRLRGLRYFAAALVKRCYSPELAARILLQILLAGGAYRATANLLHRPKLSVANQSAPGENLRK</sequence>
<dbReference type="Gene3D" id="3.90.550.10">
    <property type="entry name" value="Spore Coat Polysaccharide Biosynthesis Protein SpsA, Chain A"/>
    <property type="match status" value="1"/>
</dbReference>
<keyword evidence="2" id="KW-0808">Transferase</keyword>
<proteinExistence type="predicted"/>
<dbReference type="CDD" id="cd00761">
    <property type="entry name" value="Glyco_tranf_GTA_type"/>
    <property type="match status" value="1"/>
</dbReference>
<organism evidence="2 3">
    <name type="scientific">Rhizobium sullae</name>
    <name type="common">Rhizobium hedysari</name>
    <dbReference type="NCBI Taxonomy" id="50338"/>
    <lineage>
        <taxon>Bacteria</taxon>
        <taxon>Pseudomonadati</taxon>
        <taxon>Pseudomonadota</taxon>
        <taxon>Alphaproteobacteria</taxon>
        <taxon>Hyphomicrobiales</taxon>
        <taxon>Rhizobiaceae</taxon>
        <taxon>Rhizobium/Agrobacterium group</taxon>
        <taxon>Rhizobium</taxon>
    </lineage>
</organism>
<feature type="domain" description="Glycosyltransferase 2-like" evidence="1">
    <location>
        <begin position="6"/>
        <end position="129"/>
    </location>
</feature>
<evidence type="ECO:0000259" key="1">
    <source>
        <dbReference type="Pfam" id="PF00535"/>
    </source>
</evidence>
<dbReference type="EMBL" id="SMBH01000031">
    <property type="protein sequence ID" value="TCU06825.1"/>
    <property type="molecule type" value="Genomic_DNA"/>
</dbReference>
<dbReference type="Pfam" id="PF00535">
    <property type="entry name" value="Glycos_transf_2"/>
    <property type="match status" value="1"/>
</dbReference>